<gene>
    <name evidence="5" type="primary">deoD</name>
    <name evidence="7" type="ORF">DET45_11113</name>
</gene>
<dbReference type="CDD" id="cd09006">
    <property type="entry name" value="PNP_EcPNPI-like"/>
    <property type="match status" value="1"/>
</dbReference>
<dbReference type="Gene3D" id="3.40.50.1580">
    <property type="entry name" value="Nucleoside phosphorylase domain"/>
    <property type="match status" value="1"/>
</dbReference>
<accession>A0A317Q429</accession>
<feature type="binding site" evidence="5">
    <location>
        <position position="5"/>
    </location>
    <ligand>
        <name>a purine D-ribonucleoside</name>
        <dbReference type="ChEBI" id="CHEBI:142355"/>
        <note>ligand shared between dimeric partners</note>
    </ligand>
</feature>
<feature type="active site" description="Proton donor" evidence="5">
    <location>
        <position position="205"/>
    </location>
</feature>
<comment type="subunit">
    <text evidence="5">Homohexamer; trimer of homodimers.</text>
</comment>
<evidence type="ECO:0000256" key="4">
    <source>
        <dbReference type="ARBA" id="ARBA00048447"/>
    </source>
</evidence>
<dbReference type="InterPro" id="IPR000845">
    <property type="entry name" value="Nucleoside_phosphorylase_d"/>
</dbReference>
<dbReference type="AlphaFoldDB" id="A0A317Q429"/>
<comment type="caution">
    <text evidence="7">The sequence shown here is derived from an EMBL/GenBank/DDBJ whole genome shotgun (WGS) entry which is preliminary data.</text>
</comment>
<evidence type="ECO:0000313" key="8">
    <source>
        <dbReference type="Proteomes" id="UP000246964"/>
    </source>
</evidence>
<dbReference type="Proteomes" id="UP000246964">
    <property type="component" value="Unassembled WGS sequence"/>
</dbReference>
<comment type="catalytic activity">
    <reaction evidence="5">
        <text>a purine D-ribonucleoside + phosphate = a purine nucleobase + alpha-D-ribose 1-phosphate</text>
        <dbReference type="Rhea" id="RHEA:19805"/>
        <dbReference type="ChEBI" id="CHEBI:26386"/>
        <dbReference type="ChEBI" id="CHEBI:43474"/>
        <dbReference type="ChEBI" id="CHEBI:57720"/>
        <dbReference type="ChEBI" id="CHEBI:142355"/>
        <dbReference type="EC" id="2.4.2.1"/>
    </reaction>
</comment>
<dbReference type="InterPro" id="IPR018016">
    <property type="entry name" value="Nucleoside_phosphorylase_CS"/>
</dbReference>
<dbReference type="HAMAP" id="MF_01627">
    <property type="entry name" value="Pur_nucleosid_phosp"/>
    <property type="match status" value="1"/>
</dbReference>
<name>A0A317Q429_9GAMM</name>
<dbReference type="EC" id="2.4.2.1" evidence="5"/>
<evidence type="ECO:0000313" key="7">
    <source>
        <dbReference type="EMBL" id="PWW11344.1"/>
    </source>
</evidence>
<dbReference type="GO" id="GO:0004731">
    <property type="term" value="F:purine-nucleoside phosphorylase activity"/>
    <property type="evidence" value="ECO:0007669"/>
    <property type="project" value="UniProtKB-UniRule"/>
</dbReference>
<feature type="binding site" description="in other chain" evidence="5">
    <location>
        <begin position="88"/>
        <end position="91"/>
    </location>
    <ligand>
        <name>phosphate</name>
        <dbReference type="ChEBI" id="CHEBI:43474"/>
        <note>ligand shared between dimeric partners</note>
    </ligand>
</feature>
<keyword evidence="3 5" id="KW-0808">Transferase</keyword>
<dbReference type="NCBIfam" id="TIGR00107">
    <property type="entry name" value="deoD"/>
    <property type="match status" value="1"/>
</dbReference>
<feature type="domain" description="Nucleoside phosphorylase" evidence="6">
    <location>
        <begin position="17"/>
        <end position="223"/>
    </location>
</feature>
<dbReference type="SUPFAM" id="SSF53167">
    <property type="entry name" value="Purine and uridine phosphorylases"/>
    <property type="match status" value="1"/>
</dbReference>
<dbReference type="InterPro" id="IPR004402">
    <property type="entry name" value="DeoD-type"/>
</dbReference>
<dbReference type="EMBL" id="QGTT01000011">
    <property type="protein sequence ID" value="PWW11344.1"/>
    <property type="molecule type" value="Genomic_DNA"/>
</dbReference>
<keyword evidence="8" id="KW-1185">Reference proteome</keyword>
<dbReference type="GO" id="GO:0006152">
    <property type="term" value="P:purine nucleoside catabolic process"/>
    <property type="evidence" value="ECO:0007669"/>
    <property type="project" value="TreeGrafter"/>
</dbReference>
<evidence type="ECO:0000256" key="3">
    <source>
        <dbReference type="ARBA" id="ARBA00022679"/>
    </source>
</evidence>
<reference evidence="7 8" key="1">
    <citation type="submission" date="2018-05" db="EMBL/GenBank/DDBJ databases">
        <title>Freshwater and sediment microbial communities from various areas in North America, analyzing microbe dynamics in response to fracking.</title>
        <authorList>
            <person name="Lamendella R."/>
        </authorList>
    </citation>
    <scope>NUCLEOTIDE SEQUENCE [LARGE SCALE GENOMIC DNA]</scope>
    <source>
        <strain evidence="7 8">125B1</strain>
    </source>
</reference>
<dbReference type="PROSITE" id="PS01232">
    <property type="entry name" value="PNP_UDP_1"/>
    <property type="match status" value="1"/>
</dbReference>
<dbReference type="OrthoDB" id="9782889at2"/>
<dbReference type="NCBIfam" id="NF009914">
    <property type="entry name" value="PRK13374.1"/>
    <property type="match status" value="1"/>
</dbReference>
<dbReference type="NCBIfam" id="NF004489">
    <property type="entry name" value="PRK05819.1"/>
    <property type="match status" value="1"/>
</dbReference>
<dbReference type="PANTHER" id="PTHR43691:SF11">
    <property type="entry name" value="FI09636P-RELATED"/>
    <property type="match status" value="1"/>
</dbReference>
<dbReference type="GO" id="GO:0005829">
    <property type="term" value="C:cytosol"/>
    <property type="evidence" value="ECO:0007669"/>
    <property type="project" value="TreeGrafter"/>
</dbReference>
<evidence type="ECO:0000256" key="5">
    <source>
        <dbReference type="HAMAP-Rule" id="MF_01627"/>
    </source>
</evidence>
<evidence type="ECO:0000256" key="2">
    <source>
        <dbReference type="ARBA" id="ARBA00022676"/>
    </source>
</evidence>
<dbReference type="RefSeq" id="WP_110076256.1">
    <property type="nucleotide sequence ID" value="NZ_QGTT01000011.1"/>
</dbReference>
<dbReference type="InterPro" id="IPR035994">
    <property type="entry name" value="Nucleoside_phosphorylase_sf"/>
</dbReference>
<feature type="site" description="Important for catalytic activity" evidence="5">
    <location>
        <position position="218"/>
    </location>
</feature>
<comment type="similarity">
    <text evidence="1 5">Belongs to the PNP/UDP phosphorylase family.</text>
</comment>
<keyword evidence="2 5" id="KW-0328">Glycosyltransferase</keyword>
<feature type="binding site" description="in other chain" evidence="5">
    <location>
        <begin position="180"/>
        <end position="182"/>
    </location>
    <ligand>
        <name>a purine D-ribonucleoside</name>
        <dbReference type="ChEBI" id="CHEBI:142355"/>
        <note>ligand shared between dimeric partners</note>
    </ligand>
</feature>
<dbReference type="PANTHER" id="PTHR43691">
    <property type="entry name" value="URIDINE PHOSPHORYLASE"/>
    <property type="match status" value="1"/>
</dbReference>
<comment type="function">
    <text evidence="5">Catalyzes the reversible phosphorolytic breakdown of the N-glycosidic bond in the beta-(deoxy)ribonucleoside molecules, with the formation of the corresponding free purine bases and pentose-1-phosphate.</text>
</comment>
<evidence type="ECO:0000256" key="1">
    <source>
        <dbReference type="ARBA" id="ARBA00010456"/>
    </source>
</evidence>
<organism evidence="7 8">
    <name type="scientific">Pseudidiomarina maritima</name>
    <dbReference type="NCBI Taxonomy" id="519453"/>
    <lineage>
        <taxon>Bacteria</taxon>
        <taxon>Pseudomonadati</taxon>
        <taxon>Pseudomonadota</taxon>
        <taxon>Gammaproteobacteria</taxon>
        <taxon>Alteromonadales</taxon>
        <taxon>Idiomarinaceae</taxon>
        <taxon>Pseudidiomarina</taxon>
    </lineage>
</organism>
<proteinExistence type="inferred from homology"/>
<comment type="catalytic activity">
    <reaction evidence="5">
        <text>a purine 2'-deoxy-D-ribonucleoside + phosphate = a purine nucleobase + 2-deoxy-alpha-D-ribose 1-phosphate</text>
        <dbReference type="Rhea" id="RHEA:36431"/>
        <dbReference type="ChEBI" id="CHEBI:26386"/>
        <dbReference type="ChEBI" id="CHEBI:43474"/>
        <dbReference type="ChEBI" id="CHEBI:57259"/>
        <dbReference type="ChEBI" id="CHEBI:142361"/>
        <dbReference type="EC" id="2.4.2.1"/>
    </reaction>
</comment>
<feature type="binding site" evidence="5">
    <location>
        <position position="44"/>
    </location>
    <ligand>
        <name>phosphate</name>
        <dbReference type="ChEBI" id="CHEBI:43474"/>
        <note>ligand shared between dimeric partners</note>
    </ligand>
</feature>
<feature type="binding site" description="in other chain" evidence="5">
    <location>
        <begin position="204"/>
        <end position="205"/>
    </location>
    <ligand>
        <name>a purine D-ribonucleoside</name>
        <dbReference type="ChEBI" id="CHEBI:142355"/>
        <note>ligand shared between dimeric partners</note>
    </ligand>
</feature>
<evidence type="ECO:0000259" key="6">
    <source>
        <dbReference type="Pfam" id="PF01048"/>
    </source>
</evidence>
<feature type="binding site" description="in other chain" evidence="5">
    <location>
        <position position="21"/>
    </location>
    <ligand>
        <name>phosphate</name>
        <dbReference type="ChEBI" id="CHEBI:43474"/>
        <note>ligand shared between dimeric partners</note>
    </ligand>
</feature>
<dbReference type="Pfam" id="PF01048">
    <property type="entry name" value="PNP_UDP_1"/>
    <property type="match status" value="1"/>
</dbReference>
<protein>
    <recommendedName>
        <fullName evidence="5">Purine nucleoside phosphorylase DeoD-type</fullName>
        <shortName evidence="5">PNP</shortName>
        <ecNumber evidence="5">2.4.2.1</ecNumber>
    </recommendedName>
</protein>
<dbReference type="GO" id="GO:0004850">
    <property type="term" value="F:uridine phosphorylase activity"/>
    <property type="evidence" value="ECO:0007669"/>
    <property type="project" value="UniProtKB-EC"/>
</dbReference>
<comment type="catalytic activity">
    <reaction evidence="4">
        <text>uridine + phosphate = alpha-D-ribose 1-phosphate + uracil</text>
        <dbReference type="Rhea" id="RHEA:24388"/>
        <dbReference type="ChEBI" id="CHEBI:16704"/>
        <dbReference type="ChEBI" id="CHEBI:17568"/>
        <dbReference type="ChEBI" id="CHEBI:43474"/>
        <dbReference type="ChEBI" id="CHEBI:57720"/>
        <dbReference type="EC" id="2.4.2.3"/>
    </reaction>
</comment>
<feature type="binding site" description="in other chain" evidence="5">
    <location>
        <position position="25"/>
    </location>
    <ligand>
        <name>phosphate</name>
        <dbReference type="ChEBI" id="CHEBI:43474"/>
        <note>ligand shared between dimeric partners</note>
    </ligand>
</feature>
<sequence length="235" mass="25334">MTTPHINAEAGAFASTCLLPGDPLRAQFIAENFFTDAKQVCDVRNMFGYTGTYKGQAVSVMGTGMGIPSCSIYATELIQHYQVQRLVRVGSCGAVLPEVQLRDIILAQGASTDSAVNRQRFGGYDYAALADFELLSKVASYAQQHGQKVRVGNVFSADLFYGVNDNLTDLLARYGILGVEMEAAGLYSVAAAHGAQALTVLTVSDHLQTHQQMSSQERQTGFADMVELTLNSLFS</sequence>